<dbReference type="InterPro" id="IPR036390">
    <property type="entry name" value="WH_DNA-bd_sf"/>
</dbReference>
<sequence>MTGTTTVDATMNSFRILERLVASDEALGVTELAADVGLSKGVVHTHLNTLSELGYVTKRDRKYLASMGLLALGEEVRSHLGVFAAARQHVDNLARVTGEVSTLFVEEDGVGICAYMAHGPNDWEPAYACGTRIPLHVTAPGKAMLASLGRERVGDIVDERGLVAQTGETITDRGVLRGELRTIRENGISFCREEQSAGVIGVGTSIALTERAPAAAIGVCGPASRLTGRYLEEDITGQVISTAKSIQVELTR</sequence>
<dbReference type="PROSITE" id="PS51078">
    <property type="entry name" value="ICLR_ED"/>
    <property type="match status" value="1"/>
</dbReference>
<dbReference type="InterPro" id="IPR050707">
    <property type="entry name" value="HTH_MetabolicPath_Reg"/>
</dbReference>
<dbReference type="InterPro" id="IPR005471">
    <property type="entry name" value="Tscrpt_reg_IclR_N"/>
</dbReference>
<keyword evidence="2" id="KW-0238">DNA-binding</keyword>
<evidence type="ECO:0000256" key="3">
    <source>
        <dbReference type="ARBA" id="ARBA00023163"/>
    </source>
</evidence>
<evidence type="ECO:0000313" key="7">
    <source>
        <dbReference type="Proteomes" id="UP000066124"/>
    </source>
</evidence>
<dbReference type="Gene3D" id="3.30.450.40">
    <property type="match status" value="1"/>
</dbReference>
<evidence type="ECO:0000313" key="6">
    <source>
        <dbReference type="EMBL" id="AKU08120.1"/>
    </source>
</evidence>
<dbReference type="PATRIC" id="fig|35746.4.peg.2206"/>
<protein>
    <submittedName>
        <fullName evidence="6">Transcriptional regulator</fullName>
    </submittedName>
</protein>
<dbReference type="PANTHER" id="PTHR30136">
    <property type="entry name" value="HELIX-TURN-HELIX TRANSCRIPTIONAL REGULATOR, ICLR FAMILY"/>
    <property type="match status" value="1"/>
</dbReference>
<keyword evidence="3" id="KW-0804">Transcription</keyword>
<dbReference type="Proteomes" id="UP000066124">
    <property type="component" value="Chromosome"/>
</dbReference>
<dbReference type="EMBL" id="CP011947">
    <property type="protein sequence ID" value="AKU08120.1"/>
    <property type="molecule type" value="Genomic_DNA"/>
</dbReference>
<reference evidence="7" key="1">
    <citation type="journal article" date="2015" name="J. Biotechnol.">
        <title>Complete genome sequence of Haloferax gibbonsii strain ARA6, a potential producer of polyhydroxyalkanoates and halocins isolated from Araruama, Rio de Janeiro, Brasil.</title>
        <authorList>
            <person name="Pinto L.H."/>
            <person name="D'Alincourt Carvalho-Assef A.P."/>
            <person name="Vieira R.P."/>
            <person name="Clementino M.M."/>
            <person name="Albano R.M."/>
        </authorList>
    </citation>
    <scope>NUCLEOTIDE SEQUENCE [LARGE SCALE GENOMIC DNA]</scope>
    <source>
        <strain evidence="7">ARA6</strain>
    </source>
</reference>
<dbReference type="PROSITE" id="PS51077">
    <property type="entry name" value="HTH_ICLR"/>
    <property type="match status" value="1"/>
</dbReference>
<gene>
    <name evidence="6" type="ORF">ABY42_10335</name>
</gene>
<dbReference type="SUPFAM" id="SSF55781">
    <property type="entry name" value="GAF domain-like"/>
    <property type="match status" value="1"/>
</dbReference>
<accession>A0A0K1IUW2</accession>
<dbReference type="InterPro" id="IPR011991">
    <property type="entry name" value="ArsR-like_HTH"/>
</dbReference>
<evidence type="ECO:0000259" key="4">
    <source>
        <dbReference type="PROSITE" id="PS51077"/>
    </source>
</evidence>
<dbReference type="Gene3D" id="1.10.10.10">
    <property type="entry name" value="Winged helix-like DNA-binding domain superfamily/Winged helix DNA-binding domain"/>
    <property type="match status" value="1"/>
</dbReference>
<dbReference type="Pfam" id="PF01614">
    <property type="entry name" value="IclR_C"/>
    <property type="match status" value="1"/>
</dbReference>
<dbReference type="PANTHER" id="PTHR30136:SF35">
    <property type="entry name" value="HTH-TYPE TRANSCRIPTIONAL REGULATOR RV1719"/>
    <property type="match status" value="1"/>
</dbReference>
<dbReference type="GO" id="GO:0003677">
    <property type="term" value="F:DNA binding"/>
    <property type="evidence" value="ECO:0007669"/>
    <property type="project" value="UniProtKB-KW"/>
</dbReference>
<evidence type="ECO:0000259" key="5">
    <source>
        <dbReference type="PROSITE" id="PS51078"/>
    </source>
</evidence>
<organism evidence="6 7">
    <name type="scientific">Haloferax gibbonsii</name>
    <dbReference type="NCBI Taxonomy" id="35746"/>
    <lineage>
        <taxon>Archaea</taxon>
        <taxon>Methanobacteriati</taxon>
        <taxon>Methanobacteriota</taxon>
        <taxon>Stenosarchaea group</taxon>
        <taxon>Halobacteria</taxon>
        <taxon>Halobacteriales</taxon>
        <taxon>Haloferacaceae</taxon>
        <taxon>Haloferax</taxon>
    </lineage>
</organism>
<dbReference type="Pfam" id="PF09339">
    <property type="entry name" value="HTH_IclR"/>
    <property type="match status" value="1"/>
</dbReference>
<dbReference type="RefSeq" id="WP_050459391.1">
    <property type="nucleotide sequence ID" value="NZ_CP011947.1"/>
</dbReference>
<dbReference type="GeneID" id="25246360"/>
<dbReference type="InterPro" id="IPR036388">
    <property type="entry name" value="WH-like_DNA-bd_sf"/>
</dbReference>
<dbReference type="InterPro" id="IPR029016">
    <property type="entry name" value="GAF-like_dom_sf"/>
</dbReference>
<dbReference type="SUPFAM" id="SSF46785">
    <property type="entry name" value="Winged helix' DNA-binding domain"/>
    <property type="match status" value="1"/>
</dbReference>
<evidence type="ECO:0000256" key="1">
    <source>
        <dbReference type="ARBA" id="ARBA00023015"/>
    </source>
</evidence>
<keyword evidence="1" id="KW-0805">Transcription regulation</keyword>
<name>A0A0K1IUW2_HALGI</name>
<feature type="domain" description="IclR-ED" evidence="5">
    <location>
        <begin position="68"/>
        <end position="252"/>
    </location>
</feature>
<dbReference type="AlphaFoldDB" id="A0A0K1IUW2"/>
<evidence type="ECO:0000256" key="2">
    <source>
        <dbReference type="ARBA" id="ARBA00023125"/>
    </source>
</evidence>
<proteinExistence type="predicted"/>
<dbReference type="InterPro" id="IPR014757">
    <property type="entry name" value="Tscrpt_reg_IclR_C"/>
</dbReference>
<dbReference type="GO" id="GO:0045892">
    <property type="term" value="P:negative regulation of DNA-templated transcription"/>
    <property type="evidence" value="ECO:0007669"/>
    <property type="project" value="TreeGrafter"/>
</dbReference>
<dbReference type="GO" id="GO:0003700">
    <property type="term" value="F:DNA-binding transcription factor activity"/>
    <property type="evidence" value="ECO:0007669"/>
    <property type="project" value="TreeGrafter"/>
</dbReference>
<dbReference type="CDD" id="cd00090">
    <property type="entry name" value="HTH_ARSR"/>
    <property type="match status" value="1"/>
</dbReference>
<dbReference type="SMART" id="SM00346">
    <property type="entry name" value="HTH_ICLR"/>
    <property type="match status" value="1"/>
</dbReference>
<feature type="domain" description="HTH iclR-type" evidence="4">
    <location>
        <begin position="7"/>
        <end position="69"/>
    </location>
</feature>
<dbReference type="KEGG" id="hgi:ABY42_10335"/>